<evidence type="ECO:0000259" key="1">
    <source>
        <dbReference type="Pfam" id="PF11823"/>
    </source>
</evidence>
<proteinExistence type="predicted"/>
<evidence type="ECO:0000313" key="3">
    <source>
        <dbReference type="Proteomes" id="UP000295832"/>
    </source>
</evidence>
<dbReference type="Pfam" id="PF11823">
    <property type="entry name" value="Se_S_carrier"/>
    <property type="match status" value="1"/>
</dbReference>
<dbReference type="InterPro" id="IPR021778">
    <property type="entry name" value="Se/S_carrier-like"/>
</dbReference>
<gene>
    <name evidence="2" type="ORF">C7959_10384</name>
</gene>
<dbReference type="RefSeq" id="WP_134114873.1">
    <property type="nucleotide sequence ID" value="NZ_SOEG01000003.1"/>
</dbReference>
<reference evidence="2 3" key="1">
    <citation type="submission" date="2019-03" db="EMBL/GenBank/DDBJ databases">
        <title>Subsurface microbial communities from deep shales in Ohio and West Virginia, USA.</title>
        <authorList>
            <person name="Wrighton K."/>
        </authorList>
    </citation>
    <scope>NUCLEOTIDE SEQUENCE [LARGE SCALE GENOMIC DNA]</scope>
    <source>
        <strain evidence="2 3">MSL 6dP</strain>
    </source>
</reference>
<evidence type="ECO:0000313" key="2">
    <source>
        <dbReference type="EMBL" id="TDX53232.1"/>
    </source>
</evidence>
<dbReference type="EMBL" id="SOEG01000003">
    <property type="protein sequence ID" value="TDX53232.1"/>
    <property type="molecule type" value="Genomic_DNA"/>
</dbReference>
<comment type="caution">
    <text evidence="2">The sequence shown here is derived from an EMBL/GenBank/DDBJ whole genome shotgun (WGS) entry which is preliminary data.</text>
</comment>
<dbReference type="Proteomes" id="UP000295832">
    <property type="component" value="Unassembled WGS sequence"/>
</dbReference>
<sequence length="72" mass="8667">MQRILIIFPTTHNLFLAEEIIQKENYSYEIVPTPDDEEDCCSLSIEIEGYDKKDLEYLLKEEFIEYKKIVYL</sequence>
<organism evidence="2 3">
    <name type="scientific">Orenia marismortui</name>
    <dbReference type="NCBI Taxonomy" id="46469"/>
    <lineage>
        <taxon>Bacteria</taxon>
        <taxon>Bacillati</taxon>
        <taxon>Bacillota</taxon>
        <taxon>Clostridia</taxon>
        <taxon>Halanaerobiales</taxon>
        <taxon>Halobacteroidaceae</taxon>
        <taxon>Orenia</taxon>
    </lineage>
</organism>
<keyword evidence="3" id="KW-1185">Reference proteome</keyword>
<accession>A0A4R8H0Z9</accession>
<feature type="domain" description="Putative Se/S carrier protein-like" evidence="1">
    <location>
        <begin position="4"/>
        <end position="70"/>
    </location>
</feature>
<dbReference type="AlphaFoldDB" id="A0A4R8H0Z9"/>
<protein>
    <submittedName>
        <fullName evidence="2">Uncharacterized protein DUF3343</fullName>
    </submittedName>
</protein>
<name>A0A4R8H0Z9_9FIRM</name>